<name>A0A511J014_9ENTE</name>
<keyword evidence="1" id="KW-1133">Transmembrane helix</keyword>
<keyword evidence="1" id="KW-0472">Membrane</keyword>
<organism evidence="2 3">
    <name type="scientific">Enterococcus villorum</name>
    <dbReference type="NCBI Taxonomy" id="112904"/>
    <lineage>
        <taxon>Bacteria</taxon>
        <taxon>Bacillati</taxon>
        <taxon>Bacillota</taxon>
        <taxon>Bacilli</taxon>
        <taxon>Lactobacillales</taxon>
        <taxon>Enterococcaceae</taxon>
        <taxon>Enterococcus</taxon>
    </lineage>
</organism>
<feature type="transmembrane region" description="Helical" evidence="1">
    <location>
        <begin position="46"/>
        <end position="71"/>
    </location>
</feature>
<dbReference type="EMBL" id="BJWF01000004">
    <property type="protein sequence ID" value="GEL91347.1"/>
    <property type="molecule type" value="Genomic_DNA"/>
</dbReference>
<sequence>MIKYHCRKFVAVWQIQLEERGAYGLTSLLVSLFRKEMPDLFSLDQIIAIIGVAAVVITAVAKASDSILAWLKFKKAQKNRAVSTFGEVNGL</sequence>
<evidence type="ECO:0000256" key="1">
    <source>
        <dbReference type="SAM" id="Phobius"/>
    </source>
</evidence>
<keyword evidence="1" id="KW-0812">Transmembrane</keyword>
<reference evidence="2 3" key="1">
    <citation type="submission" date="2019-07" db="EMBL/GenBank/DDBJ databases">
        <title>Whole genome shotgun sequence of Enterococcus villorum NBRC 100699.</title>
        <authorList>
            <person name="Hosoyama A."/>
            <person name="Uohara A."/>
            <person name="Ohji S."/>
            <person name="Ichikawa N."/>
        </authorList>
    </citation>
    <scope>NUCLEOTIDE SEQUENCE [LARGE SCALE GENOMIC DNA]</scope>
    <source>
        <strain evidence="2 3">NBRC 100699</strain>
    </source>
</reference>
<dbReference type="AlphaFoldDB" id="A0A511J014"/>
<evidence type="ECO:0000313" key="3">
    <source>
        <dbReference type="Proteomes" id="UP000321830"/>
    </source>
</evidence>
<gene>
    <name evidence="2" type="ORF">EVI01_06840</name>
</gene>
<evidence type="ECO:0000313" key="2">
    <source>
        <dbReference type="EMBL" id="GEL91347.1"/>
    </source>
</evidence>
<protein>
    <submittedName>
        <fullName evidence="2">Uncharacterized protein</fullName>
    </submittedName>
</protein>
<proteinExistence type="predicted"/>
<dbReference type="Proteomes" id="UP000321830">
    <property type="component" value="Unassembled WGS sequence"/>
</dbReference>
<accession>A0A511J014</accession>
<comment type="caution">
    <text evidence="2">The sequence shown here is derived from an EMBL/GenBank/DDBJ whole genome shotgun (WGS) entry which is preliminary data.</text>
</comment>